<comment type="caution">
    <text evidence="2">The sequence shown here is derived from an EMBL/GenBank/DDBJ whole genome shotgun (WGS) entry which is preliminary data.</text>
</comment>
<sequence length="123" mass="14187">MTSSRLKFLVDVGVGKKIELFLKEKGYNTKTVRTIDPQMSDEEIIRLLLNENRMIITMDKDFGELVYHYGRDPCGVLLLRLENATGSEKQEVVANILAKHSTDIVNRYCVFQNGRLRIRKIGR</sequence>
<dbReference type="EMBL" id="JACNJH010000130">
    <property type="protein sequence ID" value="MBC8361355.1"/>
    <property type="molecule type" value="Genomic_DNA"/>
</dbReference>
<feature type="domain" description="DUF5615" evidence="1">
    <location>
        <begin position="7"/>
        <end position="105"/>
    </location>
</feature>
<proteinExistence type="predicted"/>
<name>A0A8J6TH25_9BACT</name>
<dbReference type="AlphaFoldDB" id="A0A8J6TH25"/>
<evidence type="ECO:0000313" key="2">
    <source>
        <dbReference type="EMBL" id="MBC8361355.1"/>
    </source>
</evidence>
<protein>
    <submittedName>
        <fullName evidence="2">DUF5615 family PIN-like protein</fullName>
    </submittedName>
</protein>
<dbReference type="InterPro" id="IPR041049">
    <property type="entry name" value="DUF5615"/>
</dbReference>
<gene>
    <name evidence="2" type="ORF">H8E23_08160</name>
</gene>
<accession>A0A8J6TH25</accession>
<dbReference type="Pfam" id="PF18480">
    <property type="entry name" value="DUF5615"/>
    <property type="match status" value="1"/>
</dbReference>
<evidence type="ECO:0000313" key="3">
    <source>
        <dbReference type="Proteomes" id="UP000603434"/>
    </source>
</evidence>
<reference evidence="2 3" key="1">
    <citation type="submission" date="2020-08" db="EMBL/GenBank/DDBJ databases">
        <title>Bridging the membrane lipid divide: bacteria of the FCB group superphylum have the potential to synthesize archaeal ether lipids.</title>
        <authorList>
            <person name="Villanueva L."/>
            <person name="Von Meijenfeldt F.A.B."/>
            <person name="Westbye A.B."/>
            <person name="Yadav S."/>
            <person name="Hopmans E.C."/>
            <person name="Dutilh B.E."/>
            <person name="Sinninghe Damste J.S."/>
        </authorList>
    </citation>
    <scope>NUCLEOTIDE SEQUENCE [LARGE SCALE GENOMIC DNA]</scope>
    <source>
        <strain evidence="2">NIOZ-UU30</strain>
    </source>
</reference>
<evidence type="ECO:0000259" key="1">
    <source>
        <dbReference type="Pfam" id="PF18480"/>
    </source>
</evidence>
<organism evidence="2 3">
    <name type="scientific">Candidatus Desulfatibia profunda</name>
    <dbReference type="NCBI Taxonomy" id="2841695"/>
    <lineage>
        <taxon>Bacteria</taxon>
        <taxon>Pseudomonadati</taxon>
        <taxon>Thermodesulfobacteriota</taxon>
        <taxon>Desulfobacteria</taxon>
        <taxon>Desulfobacterales</taxon>
        <taxon>Desulfobacterales incertae sedis</taxon>
        <taxon>Candidatus Desulfatibia</taxon>
    </lineage>
</organism>
<dbReference type="Proteomes" id="UP000603434">
    <property type="component" value="Unassembled WGS sequence"/>
</dbReference>